<dbReference type="AlphaFoldDB" id="A0A2H1WX65"/>
<protein>
    <submittedName>
        <fullName evidence="1">SFRICE_032054</fullName>
    </submittedName>
</protein>
<name>A0A2H1WX65_SPOFR</name>
<reference evidence="1" key="1">
    <citation type="submission" date="2016-07" db="EMBL/GenBank/DDBJ databases">
        <authorList>
            <person name="Bretaudeau A."/>
        </authorList>
    </citation>
    <scope>NUCLEOTIDE SEQUENCE</scope>
    <source>
        <strain evidence="1">Rice</strain>
        <tissue evidence="1">Whole body</tissue>
    </source>
</reference>
<organism evidence="1">
    <name type="scientific">Spodoptera frugiperda</name>
    <name type="common">Fall armyworm</name>
    <dbReference type="NCBI Taxonomy" id="7108"/>
    <lineage>
        <taxon>Eukaryota</taxon>
        <taxon>Metazoa</taxon>
        <taxon>Ecdysozoa</taxon>
        <taxon>Arthropoda</taxon>
        <taxon>Hexapoda</taxon>
        <taxon>Insecta</taxon>
        <taxon>Pterygota</taxon>
        <taxon>Neoptera</taxon>
        <taxon>Endopterygota</taxon>
        <taxon>Lepidoptera</taxon>
        <taxon>Glossata</taxon>
        <taxon>Ditrysia</taxon>
        <taxon>Noctuoidea</taxon>
        <taxon>Noctuidae</taxon>
        <taxon>Amphipyrinae</taxon>
        <taxon>Spodoptera</taxon>
    </lineage>
</organism>
<accession>A0A2H1WX65</accession>
<sequence length="69" mass="7845">MEFHILLHAQPAAAQRVVGAKIIQFLLPLWMRRKGVSNSYRLKATPFHPFLLFKPEPLSALAETFPDMG</sequence>
<proteinExistence type="predicted"/>
<gene>
    <name evidence="1" type="ORF">SFRICE_032054</name>
</gene>
<evidence type="ECO:0000313" key="1">
    <source>
        <dbReference type="EMBL" id="SOQ57665.1"/>
    </source>
</evidence>
<dbReference type="EMBL" id="ODYU01011746">
    <property type="protein sequence ID" value="SOQ57665.1"/>
    <property type="molecule type" value="Genomic_DNA"/>
</dbReference>